<dbReference type="FunFam" id="1.20.58.1020:FF:000001">
    <property type="entry name" value="DNA replication complex GINS protein PSF2"/>
    <property type="match status" value="1"/>
</dbReference>
<dbReference type="RefSeq" id="XP_003291578.1">
    <property type="nucleotide sequence ID" value="XM_003291530.1"/>
</dbReference>
<evidence type="ECO:0000256" key="1">
    <source>
        <dbReference type="ARBA" id="ARBA00004123"/>
    </source>
</evidence>
<comment type="subcellular location">
    <subcellularLocation>
        <location evidence="1 5">Nucleus</location>
    </subcellularLocation>
</comment>
<evidence type="ECO:0000313" key="9">
    <source>
        <dbReference type="EMBL" id="EGC31908.1"/>
    </source>
</evidence>
<dbReference type="InterPro" id="IPR036224">
    <property type="entry name" value="GINS_bundle-like_dom_sf"/>
</dbReference>
<proteinExistence type="inferred from homology"/>
<evidence type="ECO:0000256" key="5">
    <source>
        <dbReference type="PIRNR" id="PIRNR028998"/>
    </source>
</evidence>
<dbReference type="EMBL" id="GL871223">
    <property type="protein sequence ID" value="EGC31908.1"/>
    <property type="molecule type" value="Genomic_DNA"/>
</dbReference>
<dbReference type="GO" id="GO:0006260">
    <property type="term" value="P:DNA replication"/>
    <property type="evidence" value="ECO:0007669"/>
    <property type="project" value="UniProtKB-KW"/>
</dbReference>
<dbReference type="InParanoid" id="F0ZVX7"/>
<comment type="similarity">
    <text evidence="2 5">Belongs to the GINS2/PSF2 family.</text>
</comment>
<dbReference type="PIRSF" id="PIRSF028998">
    <property type="entry name" value="GINS_Psf2_subgr"/>
    <property type="match status" value="1"/>
</dbReference>
<dbReference type="FunFam" id="3.40.5.50:FF:000001">
    <property type="entry name" value="DNA replication complex GINS protein PSF2"/>
    <property type="match status" value="1"/>
</dbReference>
<dbReference type="Proteomes" id="UP000001064">
    <property type="component" value="Unassembled WGS sequence"/>
</dbReference>
<dbReference type="AlphaFoldDB" id="F0ZVX7"/>
<dbReference type="KEGG" id="dpp:DICPUDRAFT_39223"/>
<dbReference type="OrthoDB" id="1938138at2759"/>
<dbReference type="GeneID" id="10507749"/>
<sequence length="221" mass="25482">MEENIGLTPNQIEFLAEDTIITIVPNFKMESLIFLSGEYGPFIPSFPVKVPLWLAVSLKKKKKCNIVPPEWMSFDYLEQQYIQENRVTDGFVDLPDNFIEISTMLLSSCPEDINDVNKIRSLIEDILNRRQSKLNNSLMNHLQSLKDNEPISTMEFKNFSMMEINRVRSSFVSGINHLYKIQSLDNNDNNSNNNNNNINRTQSNSQTASRSIYSNTINFSK</sequence>
<keyword evidence="3 5" id="KW-0235">DNA replication</keyword>
<evidence type="ECO:0000256" key="4">
    <source>
        <dbReference type="ARBA" id="ARBA00023242"/>
    </source>
</evidence>
<dbReference type="Pfam" id="PF05916">
    <property type="entry name" value="Sld5"/>
    <property type="match status" value="1"/>
</dbReference>
<protein>
    <recommendedName>
        <fullName evidence="5">DNA replication complex GINS protein PSF2</fullName>
    </recommendedName>
</protein>
<dbReference type="Gene3D" id="3.40.5.50">
    <property type="match status" value="1"/>
</dbReference>
<evidence type="ECO:0000313" key="10">
    <source>
        <dbReference type="Proteomes" id="UP000001064"/>
    </source>
</evidence>
<dbReference type="PANTHER" id="PTHR12772:SF0">
    <property type="entry name" value="DNA REPLICATION COMPLEX GINS PROTEIN PSF2"/>
    <property type="match status" value="1"/>
</dbReference>
<dbReference type="InterPro" id="IPR007257">
    <property type="entry name" value="GINS_Psf2"/>
</dbReference>
<feature type="compositionally biased region" description="Low complexity" evidence="6">
    <location>
        <begin position="186"/>
        <end position="199"/>
    </location>
</feature>
<dbReference type="OMA" id="DSLNCMY"/>
<feature type="region of interest" description="Disordered" evidence="6">
    <location>
        <begin position="184"/>
        <end position="210"/>
    </location>
</feature>
<dbReference type="SUPFAM" id="SSF160059">
    <property type="entry name" value="PriA/YqbF domain"/>
    <property type="match status" value="1"/>
</dbReference>
<dbReference type="CDD" id="cd11712">
    <property type="entry name" value="GINS_A_psf2"/>
    <property type="match status" value="1"/>
</dbReference>
<dbReference type="InterPro" id="IPR056784">
    <property type="entry name" value="PSF2_N"/>
</dbReference>
<evidence type="ECO:0000259" key="7">
    <source>
        <dbReference type="Pfam" id="PF05916"/>
    </source>
</evidence>
<dbReference type="eggNOG" id="KOG4071">
    <property type="taxonomic scope" value="Eukaryota"/>
</dbReference>
<dbReference type="FunCoup" id="F0ZVX7">
    <property type="interactions" value="367"/>
</dbReference>
<dbReference type="STRING" id="5786.F0ZVX7"/>
<feature type="domain" description="GINS subunit" evidence="7">
    <location>
        <begin position="71"/>
        <end position="181"/>
    </location>
</feature>
<evidence type="ECO:0000256" key="3">
    <source>
        <dbReference type="ARBA" id="ARBA00022705"/>
    </source>
</evidence>
<comment type="subunit">
    <text evidence="5">Component of the GINS complex.</text>
</comment>
<dbReference type="PANTHER" id="PTHR12772">
    <property type="entry name" value="DNA REPLICATION COMPLEX GINS PROTEIN PSF2"/>
    <property type="match status" value="1"/>
</dbReference>
<dbReference type="VEuPathDB" id="AmoebaDB:DICPUDRAFT_39223"/>
<dbReference type="Pfam" id="PF25005">
    <property type="entry name" value="PSF2_N"/>
    <property type="match status" value="1"/>
</dbReference>
<dbReference type="GO" id="GO:0000727">
    <property type="term" value="P:double-strand break repair via break-induced replication"/>
    <property type="evidence" value="ECO:0000318"/>
    <property type="project" value="GO_Central"/>
</dbReference>
<feature type="compositionally biased region" description="Polar residues" evidence="6">
    <location>
        <begin position="200"/>
        <end position="210"/>
    </location>
</feature>
<dbReference type="SUPFAM" id="SSF158573">
    <property type="entry name" value="GINS helical bundle-like"/>
    <property type="match status" value="1"/>
</dbReference>
<keyword evidence="4 5" id="KW-0539">Nucleus</keyword>
<dbReference type="InterPro" id="IPR021151">
    <property type="entry name" value="GINS_A"/>
</dbReference>
<keyword evidence="10" id="KW-1185">Reference proteome</keyword>
<evidence type="ECO:0000256" key="2">
    <source>
        <dbReference type="ARBA" id="ARBA00010565"/>
    </source>
</evidence>
<name>F0ZVX7_DICPU</name>
<feature type="domain" description="DNA replication complex GINS protein PSF2 N-terminal" evidence="8">
    <location>
        <begin position="8"/>
        <end position="67"/>
    </location>
</feature>
<dbReference type="Gene3D" id="1.20.58.1020">
    <property type="match status" value="1"/>
</dbReference>
<gene>
    <name evidence="9" type="ORF">DICPUDRAFT_39223</name>
</gene>
<reference evidence="10" key="1">
    <citation type="journal article" date="2011" name="Genome Biol.">
        <title>Comparative genomics of the social amoebae Dictyostelium discoideum and Dictyostelium purpureum.</title>
        <authorList>
            <consortium name="US DOE Joint Genome Institute (JGI-PGF)"/>
            <person name="Sucgang R."/>
            <person name="Kuo A."/>
            <person name="Tian X."/>
            <person name="Salerno W."/>
            <person name="Parikh A."/>
            <person name="Feasley C.L."/>
            <person name="Dalin E."/>
            <person name="Tu H."/>
            <person name="Huang E."/>
            <person name="Barry K."/>
            <person name="Lindquist E."/>
            <person name="Shapiro H."/>
            <person name="Bruce D."/>
            <person name="Schmutz J."/>
            <person name="Salamov A."/>
            <person name="Fey P."/>
            <person name="Gaudet P."/>
            <person name="Anjard C."/>
            <person name="Babu M.M."/>
            <person name="Basu S."/>
            <person name="Bushmanova Y."/>
            <person name="van der Wel H."/>
            <person name="Katoh-Kurasawa M."/>
            <person name="Dinh C."/>
            <person name="Coutinho P.M."/>
            <person name="Saito T."/>
            <person name="Elias M."/>
            <person name="Schaap P."/>
            <person name="Kay R.R."/>
            <person name="Henrissat B."/>
            <person name="Eichinger L."/>
            <person name="Rivero F."/>
            <person name="Putnam N.H."/>
            <person name="West C.M."/>
            <person name="Loomis W.F."/>
            <person name="Chisholm R.L."/>
            <person name="Shaulsky G."/>
            <person name="Strassmann J.E."/>
            <person name="Queller D.C."/>
            <person name="Kuspa A."/>
            <person name="Grigoriev I.V."/>
        </authorList>
    </citation>
    <scope>NUCLEOTIDE SEQUENCE [LARGE SCALE GENOMIC DNA]</scope>
    <source>
        <strain evidence="10">QSDP1</strain>
    </source>
</reference>
<accession>F0ZVX7</accession>
<dbReference type="GO" id="GO:0000811">
    <property type="term" value="C:GINS complex"/>
    <property type="evidence" value="ECO:0000318"/>
    <property type="project" value="GO_Central"/>
</dbReference>
<evidence type="ECO:0000256" key="6">
    <source>
        <dbReference type="SAM" id="MobiDB-lite"/>
    </source>
</evidence>
<organism evidence="9 10">
    <name type="scientific">Dictyostelium purpureum</name>
    <name type="common">Slime mold</name>
    <dbReference type="NCBI Taxonomy" id="5786"/>
    <lineage>
        <taxon>Eukaryota</taxon>
        <taxon>Amoebozoa</taxon>
        <taxon>Evosea</taxon>
        <taxon>Eumycetozoa</taxon>
        <taxon>Dictyostelia</taxon>
        <taxon>Dictyosteliales</taxon>
        <taxon>Dictyosteliaceae</taxon>
        <taxon>Dictyostelium</taxon>
    </lineage>
</organism>
<evidence type="ECO:0000259" key="8">
    <source>
        <dbReference type="Pfam" id="PF25005"/>
    </source>
</evidence>
<dbReference type="CDD" id="cd21694">
    <property type="entry name" value="GINS_B_Psf2"/>
    <property type="match status" value="1"/>
</dbReference>